<keyword evidence="7" id="KW-0472">Membrane</keyword>
<dbReference type="Gene3D" id="3.30.200.20">
    <property type="entry name" value="Phosphorylase Kinase, domain 1"/>
    <property type="match status" value="1"/>
</dbReference>
<keyword evidence="10" id="KW-1185">Reference proteome</keyword>
<evidence type="ECO:0000313" key="10">
    <source>
        <dbReference type="Proteomes" id="UP001379533"/>
    </source>
</evidence>
<dbReference type="SUPFAM" id="SSF56112">
    <property type="entry name" value="Protein kinase-like (PK-like)"/>
    <property type="match status" value="1"/>
</dbReference>
<feature type="binding site" evidence="5">
    <location>
        <position position="62"/>
    </location>
    <ligand>
        <name>ATP</name>
        <dbReference type="ChEBI" id="CHEBI:30616"/>
    </ligand>
</feature>
<evidence type="ECO:0000256" key="1">
    <source>
        <dbReference type="ARBA" id="ARBA00022679"/>
    </source>
</evidence>
<dbReference type="SMART" id="SM00220">
    <property type="entry name" value="S_TKc"/>
    <property type="match status" value="1"/>
</dbReference>
<evidence type="ECO:0000256" key="2">
    <source>
        <dbReference type="ARBA" id="ARBA00022741"/>
    </source>
</evidence>
<evidence type="ECO:0000259" key="8">
    <source>
        <dbReference type="PROSITE" id="PS50011"/>
    </source>
</evidence>
<dbReference type="PROSITE" id="PS00108">
    <property type="entry name" value="PROTEIN_KINASE_ST"/>
    <property type="match status" value="1"/>
</dbReference>
<evidence type="ECO:0000256" key="7">
    <source>
        <dbReference type="SAM" id="Phobius"/>
    </source>
</evidence>
<gene>
    <name evidence="9" type="ORF">LZC95_27815</name>
</gene>
<dbReference type="InterPro" id="IPR017441">
    <property type="entry name" value="Protein_kinase_ATP_BS"/>
</dbReference>
<reference evidence="9 10" key="1">
    <citation type="submission" date="2021-12" db="EMBL/GenBank/DDBJ databases">
        <title>Discovery of the Pendulisporaceae a myxobacterial family with distinct sporulation behavior and unique specialized metabolism.</title>
        <authorList>
            <person name="Garcia R."/>
            <person name="Popoff A."/>
            <person name="Bader C.D."/>
            <person name="Loehr J."/>
            <person name="Walesch S."/>
            <person name="Walt C."/>
            <person name="Boldt J."/>
            <person name="Bunk B."/>
            <person name="Haeckl F.J.F.P.J."/>
            <person name="Gunesch A.P."/>
            <person name="Birkelbach J."/>
            <person name="Nuebel U."/>
            <person name="Pietschmann T."/>
            <person name="Bach T."/>
            <person name="Mueller R."/>
        </authorList>
    </citation>
    <scope>NUCLEOTIDE SEQUENCE [LARGE SCALE GENOMIC DNA]</scope>
    <source>
        <strain evidence="9 10">MSr12523</strain>
    </source>
</reference>
<name>A0ABZ2JUW6_9BACT</name>
<dbReference type="InterPro" id="IPR011009">
    <property type="entry name" value="Kinase-like_dom_sf"/>
</dbReference>
<feature type="domain" description="Protein kinase" evidence="8">
    <location>
        <begin position="33"/>
        <end position="299"/>
    </location>
</feature>
<evidence type="ECO:0000256" key="3">
    <source>
        <dbReference type="ARBA" id="ARBA00022777"/>
    </source>
</evidence>
<feature type="region of interest" description="Disordered" evidence="6">
    <location>
        <begin position="320"/>
        <end position="339"/>
    </location>
</feature>
<accession>A0ABZ2JUW6</accession>
<dbReference type="InterPro" id="IPR000719">
    <property type="entry name" value="Prot_kinase_dom"/>
</dbReference>
<dbReference type="PANTHER" id="PTHR43289">
    <property type="entry name" value="MITOGEN-ACTIVATED PROTEIN KINASE KINASE KINASE 20-RELATED"/>
    <property type="match status" value="1"/>
</dbReference>
<dbReference type="Gene3D" id="1.10.510.10">
    <property type="entry name" value="Transferase(Phosphotransferase) domain 1"/>
    <property type="match status" value="1"/>
</dbReference>
<protein>
    <submittedName>
        <fullName evidence="9">Protein kinase</fullName>
    </submittedName>
</protein>
<organism evidence="9 10">
    <name type="scientific">Pendulispora brunnea</name>
    <dbReference type="NCBI Taxonomy" id="2905690"/>
    <lineage>
        <taxon>Bacteria</taxon>
        <taxon>Pseudomonadati</taxon>
        <taxon>Myxococcota</taxon>
        <taxon>Myxococcia</taxon>
        <taxon>Myxococcales</taxon>
        <taxon>Sorangiineae</taxon>
        <taxon>Pendulisporaceae</taxon>
        <taxon>Pendulispora</taxon>
    </lineage>
</organism>
<dbReference type="PANTHER" id="PTHR43289:SF6">
    <property type="entry name" value="SERINE_THREONINE-PROTEIN KINASE NEKL-3"/>
    <property type="match status" value="1"/>
</dbReference>
<keyword evidence="4 5" id="KW-0067">ATP-binding</keyword>
<dbReference type="EMBL" id="CP089982">
    <property type="protein sequence ID" value="WXA90257.1"/>
    <property type="molecule type" value="Genomic_DNA"/>
</dbReference>
<evidence type="ECO:0000256" key="5">
    <source>
        <dbReference type="PROSITE-ProRule" id="PRU10141"/>
    </source>
</evidence>
<dbReference type="RefSeq" id="WP_394840870.1">
    <property type="nucleotide sequence ID" value="NZ_CP089982.1"/>
</dbReference>
<dbReference type="InterPro" id="IPR008271">
    <property type="entry name" value="Ser/Thr_kinase_AS"/>
</dbReference>
<proteinExistence type="predicted"/>
<keyword evidence="3 9" id="KW-0418">Kinase</keyword>
<dbReference type="CDD" id="cd14014">
    <property type="entry name" value="STKc_PknB_like"/>
    <property type="match status" value="1"/>
</dbReference>
<keyword evidence="7" id="KW-1133">Transmembrane helix</keyword>
<dbReference type="Proteomes" id="UP001379533">
    <property type="component" value="Chromosome"/>
</dbReference>
<dbReference type="Pfam" id="PF00069">
    <property type="entry name" value="Pkinase"/>
    <property type="match status" value="1"/>
</dbReference>
<feature type="region of interest" description="Disordered" evidence="6">
    <location>
        <begin position="493"/>
        <end position="517"/>
    </location>
</feature>
<evidence type="ECO:0000256" key="4">
    <source>
        <dbReference type="ARBA" id="ARBA00022840"/>
    </source>
</evidence>
<evidence type="ECO:0000313" key="9">
    <source>
        <dbReference type="EMBL" id="WXA90257.1"/>
    </source>
</evidence>
<keyword evidence="1" id="KW-0808">Transferase</keyword>
<evidence type="ECO:0000256" key="6">
    <source>
        <dbReference type="SAM" id="MobiDB-lite"/>
    </source>
</evidence>
<dbReference type="GO" id="GO:0016301">
    <property type="term" value="F:kinase activity"/>
    <property type="evidence" value="ECO:0007669"/>
    <property type="project" value="UniProtKB-KW"/>
</dbReference>
<sequence>MSICAQDGAALLPDAAFSGVDRDLEPGQVVGEYRVEEKIGEGGFGSVYRAIHPLIGKAAAIKVLNRQSSSNPRMVTRFIAEARAVNQIRHRHIVDIFSFGALDDGRQYLVMELLDGMPLDKYLRSEKGRLIPEEAIPILRGVARALDAAHAAGIIHRDLKPENIFLSFDEDGSPLPKLLDFGVAKLRDAEAALGCKTQTGTPIGTPSYMSPEQCRGRAVDQRTDIYSFGVLTYELLTGNVPFRGNDVVEVLLKQTNEAPAPMSSVCRAVPPALDAPVLQMLEKDPASRPESAGEAAELLASVAKAAGFRVSTAGALATERGVPHSPVRRVRPTPRTGAAMTLPAPVAADVPPLRRSVVRLTRVGFAGAGALVTIALILIGAGLIRQASRPDGWPAPTSFAAAVDHVQAPSPAPSEVQANDVSVIVQATPPNAMVWHGEEKLGTAPGPFRLPRTLGTTRLTVKAEGYKSSDIVVDTSSNASAVVTLTRMVARPAAGVKAPPPRAPSQRGEIPTDIHEQ</sequence>
<feature type="transmembrane region" description="Helical" evidence="7">
    <location>
        <begin position="363"/>
        <end position="384"/>
    </location>
</feature>
<keyword evidence="2 5" id="KW-0547">Nucleotide-binding</keyword>
<dbReference type="PROSITE" id="PS50011">
    <property type="entry name" value="PROTEIN_KINASE_DOM"/>
    <property type="match status" value="1"/>
</dbReference>
<keyword evidence="7" id="KW-0812">Transmembrane</keyword>
<dbReference type="PROSITE" id="PS00107">
    <property type="entry name" value="PROTEIN_KINASE_ATP"/>
    <property type="match status" value="1"/>
</dbReference>